<name>A0A167XC25_CORFA</name>
<feature type="region of interest" description="Disordered" evidence="1">
    <location>
        <begin position="157"/>
        <end position="176"/>
    </location>
</feature>
<keyword evidence="3" id="KW-1185">Reference proteome</keyword>
<dbReference type="AlphaFoldDB" id="A0A167XC25"/>
<evidence type="ECO:0000313" key="3">
    <source>
        <dbReference type="Proteomes" id="UP000076744"/>
    </source>
</evidence>
<dbReference type="STRING" id="1081104.A0A167XC25"/>
<dbReference type="Proteomes" id="UP000076744">
    <property type="component" value="Unassembled WGS sequence"/>
</dbReference>
<sequence length="289" mass="31545">MSSLAVLGAALPQLKELKIPKETAQHIWSNIAILGDSILCADCDDAVGGTDFSADEEFDIESFKQLRNLIIPDLGAEDVPDTARKSLASSLFKTSIIHAPTDIDYQIINGESENGLSALYETRTGQTVFVPPTRRTKIAYVAFEELFTLVTQEEAVAPSKSKQKKKGEKKEAISPSSMRARIASSVAPLFVLRCALPLRAYVADQPLRGQMPQPLSQRNELLWMLEKLVDLHSESEAIPALKGAQSTSRKHLLRLYPLLVKGLVAGGDEKVLELLREALDVIGGELGIV</sequence>
<evidence type="ECO:0000256" key="1">
    <source>
        <dbReference type="SAM" id="MobiDB-lite"/>
    </source>
</evidence>
<proteinExistence type="predicted"/>
<gene>
    <name evidence="2" type="ORF">ISF_04196</name>
</gene>
<organism evidence="2 3">
    <name type="scientific">Cordyceps fumosorosea (strain ARSEF 2679)</name>
    <name type="common">Isaria fumosorosea</name>
    <dbReference type="NCBI Taxonomy" id="1081104"/>
    <lineage>
        <taxon>Eukaryota</taxon>
        <taxon>Fungi</taxon>
        <taxon>Dikarya</taxon>
        <taxon>Ascomycota</taxon>
        <taxon>Pezizomycotina</taxon>
        <taxon>Sordariomycetes</taxon>
        <taxon>Hypocreomycetidae</taxon>
        <taxon>Hypocreales</taxon>
        <taxon>Cordycipitaceae</taxon>
        <taxon>Cordyceps</taxon>
    </lineage>
</organism>
<dbReference type="EMBL" id="AZHB01000009">
    <property type="protein sequence ID" value="OAA64786.1"/>
    <property type="molecule type" value="Genomic_DNA"/>
</dbReference>
<protein>
    <submittedName>
        <fullName evidence="2">Endosomal peripheral membrane protein</fullName>
    </submittedName>
</protein>
<dbReference type="OrthoDB" id="294853at2759"/>
<reference evidence="2 3" key="1">
    <citation type="journal article" date="2016" name="Genome Biol. Evol.">
        <title>Divergent and convergent evolution of fungal pathogenicity.</title>
        <authorList>
            <person name="Shang Y."/>
            <person name="Xiao G."/>
            <person name="Zheng P."/>
            <person name="Cen K."/>
            <person name="Zhan S."/>
            <person name="Wang C."/>
        </authorList>
    </citation>
    <scope>NUCLEOTIDE SEQUENCE [LARGE SCALE GENOMIC DNA]</scope>
    <source>
        <strain evidence="2 3">ARSEF 2679</strain>
    </source>
</reference>
<dbReference type="RefSeq" id="XP_018704758.1">
    <property type="nucleotide sequence ID" value="XM_018847802.1"/>
</dbReference>
<evidence type="ECO:0000313" key="2">
    <source>
        <dbReference type="EMBL" id="OAA64786.1"/>
    </source>
</evidence>
<comment type="caution">
    <text evidence="2">The sequence shown here is derived from an EMBL/GenBank/DDBJ whole genome shotgun (WGS) entry which is preliminary data.</text>
</comment>
<accession>A0A167XC25</accession>
<dbReference type="GeneID" id="30020488"/>